<comment type="caution">
    <text evidence="1">The sequence shown here is derived from an EMBL/GenBank/DDBJ whole genome shotgun (WGS) entry which is preliminary data.</text>
</comment>
<proteinExistence type="predicted"/>
<reference evidence="1 2" key="1">
    <citation type="journal article" date="2017" name="Nat. Commun.">
        <title>Genome assembly with in vitro proximity ligation data and whole-genome triplication in lettuce.</title>
        <authorList>
            <person name="Reyes-Chin-Wo S."/>
            <person name="Wang Z."/>
            <person name="Yang X."/>
            <person name="Kozik A."/>
            <person name="Arikit S."/>
            <person name="Song C."/>
            <person name="Xia L."/>
            <person name="Froenicke L."/>
            <person name="Lavelle D.O."/>
            <person name="Truco M.J."/>
            <person name="Xia R."/>
            <person name="Zhu S."/>
            <person name="Xu C."/>
            <person name="Xu H."/>
            <person name="Xu X."/>
            <person name="Cox K."/>
            <person name="Korf I."/>
            <person name="Meyers B.C."/>
            <person name="Michelmore R.W."/>
        </authorList>
    </citation>
    <scope>NUCLEOTIDE SEQUENCE [LARGE SCALE GENOMIC DNA]</scope>
    <source>
        <strain evidence="2">cv. Salinas</strain>
        <tissue evidence="1">Seedlings</tissue>
    </source>
</reference>
<dbReference type="Gene3D" id="3.30.420.10">
    <property type="entry name" value="Ribonuclease H-like superfamily/Ribonuclease H"/>
    <property type="match status" value="1"/>
</dbReference>
<organism evidence="1 2">
    <name type="scientific">Lactuca sativa</name>
    <name type="common">Garden lettuce</name>
    <dbReference type="NCBI Taxonomy" id="4236"/>
    <lineage>
        <taxon>Eukaryota</taxon>
        <taxon>Viridiplantae</taxon>
        <taxon>Streptophyta</taxon>
        <taxon>Embryophyta</taxon>
        <taxon>Tracheophyta</taxon>
        <taxon>Spermatophyta</taxon>
        <taxon>Magnoliopsida</taxon>
        <taxon>eudicotyledons</taxon>
        <taxon>Gunneridae</taxon>
        <taxon>Pentapetalae</taxon>
        <taxon>asterids</taxon>
        <taxon>campanulids</taxon>
        <taxon>Asterales</taxon>
        <taxon>Asteraceae</taxon>
        <taxon>Cichorioideae</taxon>
        <taxon>Cichorieae</taxon>
        <taxon>Lactucinae</taxon>
        <taxon>Lactuca</taxon>
    </lineage>
</organism>
<evidence type="ECO:0008006" key="3">
    <source>
        <dbReference type="Google" id="ProtNLM"/>
    </source>
</evidence>
<evidence type="ECO:0000313" key="1">
    <source>
        <dbReference type="EMBL" id="KAJ0209516.1"/>
    </source>
</evidence>
<dbReference type="PANTHER" id="PTHR37984:SF5">
    <property type="entry name" value="PROTEIN NYNRIN-LIKE"/>
    <property type="match status" value="1"/>
</dbReference>
<dbReference type="InterPro" id="IPR012337">
    <property type="entry name" value="RNaseH-like_sf"/>
</dbReference>
<name>A0A9R1VRY7_LACSA</name>
<accession>A0A9R1VRY7</accession>
<dbReference type="Proteomes" id="UP000235145">
    <property type="component" value="Unassembled WGS sequence"/>
</dbReference>
<dbReference type="SUPFAM" id="SSF53098">
    <property type="entry name" value="Ribonuclease H-like"/>
    <property type="match status" value="1"/>
</dbReference>
<sequence>MTHDTEAFIKNCHDCQIHVNVPTLPPQDMISITSPWAFLQWGIDIVGPFPKAPGKLKLLIVAIGNFSKWVEVKEKGVQQNFTSVAHPQANGQVEVTNRTLVKGIKKRLGKAKGNRTTELEHMLWTYQTTVSNTNQRNPLHLGVWDRSGHLYRSHNPNYLNQQSTSTVEHS</sequence>
<keyword evidence="2" id="KW-1185">Reference proteome</keyword>
<dbReference type="AlphaFoldDB" id="A0A9R1VRY7"/>
<dbReference type="PANTHER" id="PTHR37984">
    <property type="entry name" value="PROTEIN CBG26694"/>
    <property type="match status" value="1"/>
</dbReference>
<gene>
    <name evidence="1" type="ORF">LSAT_V11C400203680</name>
</gene>
<evidence type="ECO:0000313" key="2">
    <source>
        <dbReference type="Proteomes" id="UP000235145"/>
    </source>
</evidence>
<dbReference type="InterPro" id="IPR036397">
    <property type="entry name" value="RNaseH_sf"/>
</dbReference>
<dbReference type="EMBL" id="NBSK02000004">
    <property type="protein sequence ID" value="KAJ0209516.1"/>
    <property type="molecule type" value="Genomic_DNA"/>
</dbReference>
<protein>
    <recommendedName>
        <fullName evidence="3">Integrase catalytic domain-containing protein</fullName>
    </recommendedName>
</protein>
<dbReference type="InterPro" id="IPR050951">
    <property type="entry name" value="Retrovirus_Pol_polyprotein"/>
</dbReference>
<dbReference type="GO" id="GO:0003676">
    <property type="term" value="F:nucleic acid binding"/>
    <property type="evidence" value="ECO:0007669"/>
    <property type="project" value="InterPro"/>
</dbReference>